<organism evidence="2">
    <name type="scientific">Sinomonas puerhi</name>
    <dbReference type="NCBI Taxonomy" id="3238584"/>
    <lineage>
        <taxon>Bacteria</taxon>
        <taxon>Bacillati</taxon>
        <taxon>Actinomycetota</taxon>
        <taxon>Actinomycetes</taxon>
        <taxon>Micrococcales</taxon>
        <taxon>Micrococcaceae</taxon>
        <taxon>Sinomonas</taxon>
    </lineage>
</organism>
<reference evidence="2" key="1">
    <citation type="submission" date="2024-07" db="EMBL/GenBank/DDBJ databases">
        <authorList>
            <person name="fu j."/>
        </authorList>
    </citation>
    <scope>NUCLEOTIDE SEQUENCE</scope>
    <source>
        <strain evidence="2">P10A9</strain>
    </source>
</reference>
<protein>
    <recommendedName>
        <fullName evidence="1">D-inositol 3-phosphate glycosyltransferase</fullName>
    </recommendedName>
</protein>
<dbReference type="PANTHER" id="PTHR45947">
    <property type="entry name" value="SULFOQUINOVOSYL TRANSFERASE SQD2"/>
    <property type="match status" value="1"/>
</dbReference>
<evidence type="ECO:0000313" key="2">
    <source>
        <dbReference type="EMBL" id="XDP46671.1"/>
    </source>
</evidence>
<dbReference type="RefSeq" id="WP_369046943.1">
    <property type="nucleotide sequence ID" value="NZ_CP163302.1"/>
</dbReference>
<proteinExistence type="predicted"/>
<gene>
    <name evidence="2" type="ORF">AB5L97_06590</name>
</gene>
<dbReference type="Pfam" id="PF13692">
    <property type="entry name" value="Glyco_trans_1_4"/>
    <property type="match status" value="1"/>
</dbReference>
<keyword evidence="2" id="KW-0808">Transferase</keyword>
<dbReference type="Gene3D" id="3.40.50.2000">
    <property type="entry name" value="Glycogen Phosphorylase B"/>
    <property type="match status" value="1"/>
</dbReference>
<dbReference type="KEGG" id="spue:AB5L97_06590"/>
<name>A0AB39L710_9MICC</name>
<dbReference type="AlphaFoldDB" id="A0AB39L710"/>
<sequence>MNAVWSAHQVRRVVAGLGARVVASLEANVLSPISGRIGEELRVYWAQDDFAGIAALIGGSAEAYARADASLARAADIVIAANPHVAGEHEAKGARPRTIPFGCDADHFAAAADCAPARDVIRRRPLAVFMGHLGDRIDVTLLERLVHDGVGLLLVGPRHFRADFARFDALLAHPSVQWVGEQAFDSLPGYLACADVGLVPYNHSRFNIGSFPLKTLEYLAAGLPVVSTSLPGVEWIGSEDITFADDPQSFSSAVRSVASAGRSAATDRRRRELAARHSWDARARDFACVMGITQAARHDGGALRRPLGRVGEP</sequence>
<keyword evidence="2" id="KW-0328">Glycosyltransferase</keyword>
<dbReference type="PANTHER" id="PTHR45947:SF3">
    <property type="entry name" value="SULFOQUINOVOSYL TRANSFERASE SQD2"/>
    <property type="match status" value="1"/>
</dbReference>
<accession>A0AB39L710</accession>
<evidence type="ECO:0000256" key="1">
    <source>
        <dbReference type="ARBA" id="ARBA00021292"/>
    </source>
</evidence>
<dbReference type="GO" id="GO:0016757">
    <property type="term" value="F:glycosyltransferase activity"/>
    <property type="evidence" value="ECO:0007669"/>
    <property type="project" value="UniProtKB-KW"/>
</dbReference>
<dbReference type="EMBL" id="CP163302">
    <property type="protein sequence ID" value="XDP46671.1"/>
    <property type="molecule type" value="Genomic_DNA"/>
</dbReference>
<dbReference type="SUPFAM" id="SSF53756">
    <property type="entry name" value="UDP-Glycosyltransferase/glycogen phosphorylase"/>
    <property type="match status" value="1"/>
</dbReference>
<dbReference type="InterPro" id="IPR050194">
    <property type="entry name" value="Glycosyltransferase_grp1"/>
</dbReference>